<dbReference type="Pfam" id="PF07075">
    <property type="entry name" value="NamZ_N"/>
    <property type="match status" value="1"/>
</dbReference>
<dbReference type="PANTHER" id="PTHR42915">
    <property type="entry name" value="HYPOTHETICAL 460 KDA PROTEIN IN FEUA-SIGW INTERGENIC REGION [PRECURSOR]"/>
    <property type="match status" value="1"/>
</dbReference>
<dbReference type="EMBL" id="CP042433">
    <property type="protein sequence ID" value="QEC55979.1"/>
    <property type="molecule type" value="Genomic_DNA"/>
</dbReference>
<evidence type="ECO:0000259" key="1">
    <source>
        <dbReference type="Pfam" id="PF07075"/>
    </source>
</evidence>
<gene>
    <name evidence="3" type="ORF">FSB75_08750</name>
</gene>
<keyword evidence="4" id="KW-1185">Reference proteome</keyword>
<dbReference type="GO" id="GO:0033922">
    <property type="term" value="F:peptidoglycan beta-N-acetylmuramidase activity"/>
    <property type="evidence" value="ECO:0007669"/>
    <property type="project" value="InterPro"/>
</dbReference>
<dbReference type="Proteomes" id="UP000321204">
    <property type="component" value="Chromosome"/>
</dbReference>
<dbReference type="Gene3D" id="3.90.1150.140">
    <property type="match status" value="1"/>
</dbReference>
<dbReference type="AlphaFoldDB" id="A0A5B8UIH8"/>
<dbReference type="OrthoDB" id="9801061at2"/>
<protein>
    <submittedName>
        <fullName evidence="3">DUF1343 domain-containing protein</fullName>
    </submittedName>
</protein>
<evidence type="ECO:0000313" key="3">
    <source>
        <dbReference type="EMBL" id="QEC55979.1"/>
    </source>
</evidence>
<dbReference type="PIRSF" id="PIRSF016719">
    <property type="entry name" value="UCP016719"/>
    <property type="match status" value="1"/>
</dbReference>
<evidence type="ECO:0000313" key="4">
    <source>
        <dbReference type="Proteomes" id="UP000321204"/>
    </source>
</evidence>
<dbReference type="Gene3D" id="3.40.50.12170">
    <property type="entry name" value="Uncharacterised protein PF07075, DUF1343"/>
    <property type="match status" value="1"/>
</dbReference>
<feature type="domain" description="Peptidoglycan beta-N-acetylmuramidase NamZ N-terminal" evidence="1">
    <location>
        <begin position="56"/>
        <end position="271"/>
    </location>
</feature>
<organism evidence="3 4">
    <name type="scientific">Flavisolibacter ginsenosidimutans</name>
    <dbReference type="NCBI Taxonomy" id="661481"/>
    <lineage>
        <taxon>Bacteria</taxon>
        <taxon>Pseudomonadati</taxon>
        <taxon>Bacteroidota</taxon>
        <taxon>Chitinophagia</taxon>
        <taxon>Chitinophagales</taxon>
        <taxon>Chitinophagaceae</taxon>
        <taxon>Flavisolibacter</taxon>
    </lineage>
</organism>
<accession>A0A5B8UIH8</accession>
<dbReference type="InterPro" id="IPR008302">
    <property type="entry name" value="NamZ"/>
</dbReference>
<proteinExistence type="predicted"/>
<dbReference type="PANTHER" id="PTHR42915:SF1">
    <property type="entry name" value="PEPTIDOGLYCAN BETA-N-ACETYLMURAMIDASE NAMZ"/>
    <property type="match status" value="1"/>
</dbReference>
<dbReference type="InterPro" id="IPR048502">
    <property type="entry name" value="NamZ_N"/>
</dbReference>
<dbReference type="KEGG" id="fgg:FSB75_08750"/>
<dbReference type="Pfam" id="PF20732">
    <property type="entry name" value="NamZ_C"/>
    <property type="match status" value="1"/>
</dbReference>
<evidence type="ECO:0000259" key="2">
    <source>
        <dbReference type="Pfam" id="PF20732"/>
    </source>
</evidence>
<dbReference type="InterPro" id="IPR048503">
    <property type="entry name" value="NamZ_C"/>
</dbReference>
<sequence length="421" mass="46933">MIARYLFVFTTTICLQVSCFAQKPRIMKSPSPVSTTILPAADQTALYLPLLKGKKVALLVNHTSVVGKTHLIDTLLKLGINIKVIFGPEHGFRGDAPDGAKVETSSDPKTGIPVVSLYGKKNKPTPDDLKDVDVMVYDIQDVGTRYYTFISSMQYFMEAALENNIPLVILDRPNPNGFYVDGPVLDPKFKSFVGMQPVPVVYGMTIGEYANMLLGEGWLGEAANKAYDVLKRARYAAGAKYFQLHVIPVKNYTHKSKYVLPVAPSPNIPEIQSVYWYGSTCFFEGTSFSEGRGTPKPFQYIGHPLMPKNMFAFTPKATAGAPSPKHKGEVCYGYDLSGTPEEVLKKIDGKVQVKYLIDAYKLFPQKDSFFNKGINRLAGSDELAQQVKEGKTEEEIRRSWEPKLSAFKAIRKKYLLYADFE</sequence>
<feature type="domain" description="Peptidoglycan beta-N-acetylmuramidase NamZ C-terminal" evidence="2">
    <location>
        <begin position="276"/>
        <end position="417"/>
    </location>
</feature>
<reference evidence="3 4" key="1">
    <citation type="journal article" date="2015" name="Int. J. Syst. Evol. Microbiol.">
        <title>Flavisolibacter ginsenosidimutans sp. nov., with ginsenoside-converting activity isolated from soil used for cultivating ginseng.</title>
        <authorList>
            <person name="Zhao Y."/>
            <person name="Liu Q."/>
            <person name="Kang M.S."/>
            <person name="Jin F."/>
            <person name="Yu H."/>
            <person name="Im W.T."/>
        </authorList>
    </citation>
    <scope>NUCLEOTIDE SEQUENCE [LARGE SCALE GENOMIC DNA]</scope>
    <source>
        <strain evidence="3 4">Gsoil 636</strain>
    </source>
</reference>
<name>A0A5B8UIH8_9BACT</name>